<comment type="subcellular location">
    <subcellularLocation>
        <location evidence="1">Membrane</location>
        <topology evidence="1">Single-pass membrane protein</topology>
    </subcellularLocation>
</comment>
<dbReference type="InterPro" id="IPR011009">
    <property type="entry name" value="Kinase-like_dom_sf"/>
</dbReference>
<sequence length="975" mass="109853">MYLSAVFIYLCVAVSPLEATSNTSDLMSFGSWTFGIQTTAGDNIDLNYSLAQDVTDQLQLRCFTHLCTKRNLDCNAFYLVSPASFSFLHGNLSLHIKLPAAGSPYSSIQLWPFRCRSSTCPPGNTTYITFELFRNTPYAMYYTLHYVGSSGTARTERLTSQRPRTSPEPFYTIGIISTADRLSWWFDGSVVASFTNHLSLPKEPMFFQLVKSCSSGGMESIWNSLSVMTIDSIKYQESEEPSRQEVLPSPERNWKENYHNQIVTMQLMAYDNDISVYFDENTVDDNERSWIFTNIGPLWRHAKQQYGSQDTTSKPSPRLIAAFHSGKNEGCKISSQKLSDNNPSAIQYVLDCKTYDAEVWNDLSPLWMEQIASSMAVFAANYAHDIAGNPASAIDGSAVQSIILFDFYMALRMNEDAKKVVQNATEPVQDAVSGPSWFRDWYLPLYYRFNGSELLSRYFLILSENFPSSLDSQGVRRYTRNMTNVGEFVHFWSGAAGADLRDFYKLVFGSWSAKDEESFKDAQRTFPKLRYSSSLRVELDSDITEQNVTGSGGKARASVIAPAVVVPVVVVLLVGSVIFYHCRKRTKSALRRHGHTQKMEKLGPQSLSQETEWAIPNAYEPYGLLLSDEIRRYIIPRENLHQSSNVLGSGQYGTVYTATATGLYGRVGTVPLAAKVLTGSNPGNSDPPTKLFEREVNVMLKAGQHLNIVNLLGIVLDEYPTLLMELCEFGSLLNYLQQCRPTDEYFANLVNTDGEIVEQINDPRRGSTESAFADTNVDSERKLSTTDLVSFAYQISRGLEYLASRSIIHRDIAARNILVSKYKIAKVADFGMARWSEVDYMTANASQAQFPVRWMSPEALLSLSFSESTDVWSYGVLLWEIFSLGETPYRGIIVSISVKEFVKWLADGNQLERPQYCPNVMYDIMKTCWNLTPSERPCFKDLRASLETFISSVAACQYLQLNNYYKSFDLGNEEA</sequence>
<dbReference type="SUPFAM" id="SSF49899">
    <property type="entry name" value="Concanavalin A-like lectins/glucanases"/>
    <property type="match status" value="1"/>
</dbReference>
<evidence type="ECO:0000256" key="2">
    <source>
        <dbReference type="ARBA" id="ARBA00022679"/>
    </source>
</evidence>
<name>A0A1D1VFN9_RAMVA</name>
<evidence type="ECO:0000256" key="4">
    <source>
        <dbReference type="ARBA" id="ARBA00022777"/>
    </source>
</evidence>
<dbReference type="Gene3D" id="1.10.510.10">
    <property type="entry name" value="Transferase(Phosphotransferase) domain 1"/>
    <property type="match status" value="1"/>
</dbReference>
<evidence type="ECO:0000256" key="6">
    <source>
        <dbReference type="ARBA" id="ARBA00023137"/>
    </source>
</evidence>
<evidence type="ECO:0000256" key="3">
    <source>
        <dbReference type="ARBA" id="ARBA00022741"/>
    </source>
</evidence>
<dbReference type="GO" id="GO:0005886">
    <property type="term" value="C:plasma membrane"/>
    <property type="evidence" value="ECO:0007669"/>
    <property type="project" value="TreeGrafter"/>
</dbReference>
<feature type="domain" description="Protein kinase" evidence="11">
    <location>
        <begin position="641"/>
        <end position="950"/>
    </location>
</feature>
<dbReference type="AlphaFoldDB" id="A0A1D1VFN9"/>
<dbReference type="GO" id="GO:0007169">
    <property type="term" value="P:cell surface receptor protein tyrosine kinase signaling pathway"/>
    <property type="evidence" value="ECO:0007669"/>
    <property type="project" value="TreeGrafter"/>
</dbReference>
<dbReference type="GO" id="GO:0043235">
    <property type="term" value="C:receptor complex"/>
    <property type="evidence" value="ECO:0007669"/>
    <property type="project" value="TreeGrafter"/>
</dbReference>
<dbReference type="InterPro" id="IPR050122">
    <property type="entry name" value="RTK"/>
</dbReference>
<dbReference type="EMBL" id="BDGG01000004">
    <property type="protein sequence ID" value="GAU97288.1"/>
    <property type="molecule type" value="Genomic_DNA"/>
</dbReference>
<dbReference type="InterPro" id="IPR000719">
    <property type="entry name" value="Prot_kinase_dom"/>
</dbReference>
<organism evidence="12 13">
    <name type="scientific">Ramazzottius varieornatus</name>
    <name type="common">Water bear</name>
    <name type="synonym">Tardigrade</name>
    <dbReference type="NCBI Taxonomy" id="947166"/>
    <lineage>
        <taxon>Eukaryota</taxon>
        <taxon>Metazoa</taxon>
        <taxon>Ecdysozoa</taxon>
        <taxon>Tardigrada</taxon>
        <taxon>Eutardigrada</taxon>
        <taxon>Parachela</taxon>
        <taxon>Hypsibioidea</taxon>
        <taxon>Ramazzottiidae</taxon>
        <taxon>Ramazzottius</taxon>
    </lineage>
</organism>
<dbReference type="InterPro" id="IPR001245">
    <property type="entry name" value="Ser-Thr/Tyr_kinase_cat_dom"/>
</dbReference>
<keyword evidence="3 8" id="KW-0547">Nucleotide-binding</keyword>
<feature type="signal peptide" evidence="10">
    <location>
        <begin position="1"/>
        <end position="19"/>
    </location>
</feature>
<evidence type="ECO:0000256" key="5">
    <source>
        <dbReference type="ARBA" id="ARBA00022840"/>
    </source>
</evidence>
<feature type="chain" id="PRO_5008898365" description="Protein kinase domain-containing protein" evidence="10">
    <location>
        <begin position="20"/>
        <end position="975"/>
    </location>
</feature>
<evidence type="ECO:0000313" key="13">
    <source>
        <dbReference type="Proteomes" id="UP000186922"/>
    </source>
</evidence>
<dbReference type="FunFam" id="1.10.510.10:FF:000554">
    <property type="entry name" value="Predicted protein"/>
    <property type="match status" value="1"/>
</dbReference>
<dbReference type="PROSITE" id="PS50011">
    <property type="entry name" value="PROTEIN_KINASE_DOM"/>
    <property type="match status" value="1"/>
</dbReference>
<dbReference type="PROSITE" id="PS00107">
    <property type="entry name" value="PROTEIN_KINASE_ATP"/>
    <property type="match status" value="1"/>
</dbReference>
<keyword evidence="2" id="KW-0808">Transferase</keyword>
<dbReference type="SUPFAM" id="SSF56112">
    <property type="entry name" value="Protein kinase-like (PK-like)"/>
    <property type="match status" value="1"/>
</dbReference>
<keyword evidence="5 8" id="KW-0067">ATP-binding</keyword>
<keyword evidence="9" id="KW-0812">Transmembrane</keyword>
<dbReference type="PRINTS" id="PR00109">
    <property type="entry name" value="TYRKINASE"/>
</dbReference>
<feature type="transmembrane region" description="Helical" evidence="9">
    <location>
        <begin position="559"/>
        <end position="582"/>
    </location>
</feature>
<dbReference type="PROSITE" id="PS00109">
    <property type="entry name" value="PROTEIN_KINASE_TYR"/>
    <property type="match status" value="1"/>
</dbReference>
<dbReference type="Gene3D" id="2.60.120.200">
    <property type="match status" value="1"/>
</dbReference>
<dbReference type="Gene3D" id="3.30.200.20">
    <property type="entry name" value="Phosphorylase Kinase, domain 1"/>
    <property type="match status" value="1"/>
</dbReference>
<dbReference type="InterPro" id="IPR017441">
    <property type="entry name" value="Protein_kinase_ATP_BS"/>
</dbReference>
<keyword evidence="9" id="KW-0472">Membrane</keyword>
<dbReference type="STRING" id="947166.A0A1D1VFN9"/>
<evidence type="ECO:0000256" key="10">
    <source>
        <dbReference type="SAM" id="SignalP"/>
    </source>
</evidence>
<accession>A0A1D1VFN9</accession>
<evidence type="ECO:0000256" key="1">
    <source>
        <dbReference type="ARBA" id="ARBA00004167"/>
    </source>
</evidence>
<evidence type="ECO:0000256" key="8">
    <source>
        <dbReference type="PROSITE-ProRule" id="PRU10141"/>
    </source>
</evidence>
<evidence type="ECO:0000256" key="9">
    <source>
        <dbReference type="SAM" id="Phobius"/>
    </source>
</evidence>
<evidence type="ECO:0000256" key="7">
    <source>
        <dbReference type="ARBA" id="ARBA00051243"/>
    </source>
</evidence>
<gene>
    <name evidence="12" type="primary">RvY_08611-1</name>
    <name evidence="12" type="synonym">RvY_08611.1</name>
    <name evidence="12" type="ORF">RvY_08611</name>
</gene>
<evidence type="ECO:0000313" key="12">
    <source>
        <dbReference type="EMBL" id="GAU97288.1"/>
    </source>
</evidence>
<keyword evidence="10" id="KW-0732">Signal</keyword>
<comment type="caution">
    <text evidence="12">The sequence shown here is derived from an EMBL/GenBank/DDBJ whole genome shotgun (WGS) entry which is preliminary data.</text>
</comment>
<keyword evidence="13" id="KW-1185">Reference proteome</keyword>
<dbReference type="SMART" id="SM00219">
    <property type="entry name" value="TyrKc"/>
    <property type="match status" value="1"/>
</dbReference>
<keyword evidence="9" id="KW-1133">Transmembrane helix</keyword>
<feature type="binding site" evidence="8">
    <location>
        <position position="675"/>
    </location>
    <ligand>
        <name>ATP</name>
        <dbReference type="ChEBI" id="CHEBI:30616"/>
    </ligand>
</feature>
<dbReference type="InterPro" id="IPR013320">
    <property type="entry name" value="ConA-like_dom_sf"/>
</dbReference>
<protein>
    <recommendedName>
        <fullName evidence="11">Protein kinase domain-containing protein</fullName>
    </recommendedName>
</protein>
<reference evidence="12 13" key="1">
    <citation type="journal article" date="2016" name="Nat. Commun.">
        <title>Extremotolerant tardigrade genome and improved radiotolerance of human cultured cells by tardigrade-unique protein.</title>
        <authorList>
            <person name="Hashimoto T."/>
            <person name="Horikawa D.D."/>
            <person name="Saito Y."/>
            <person name="Kuwahara H."/>
            <person name="Kozuka-Hata H."/>
            <person name="Shin-I T."/>
            <person name="Minakuchi Y."/>
            <person name="Ohishi K."/>
            <person name="Motoyama A."/>
            <person name="Aizu T."/>
            <person name="Enomoto A."/>
            <person name="Kondo K."/>
            <person name="Tanaka S."/>
            <person name="Hara Y."/>
            <person name="Koshikawa S."/>
            <person name="Sagara H."/>
            <person name="Miura T."/>
            <person name="Yokobori S."/>
            <person name="Miyagawa K."/>
            <person name="Suzuki Y."/>
            <person name="Kubo T."/>
            <person name="Oyama M."/>
            <person name="Kohara Y."/>
            <person name="Fujiyama A."/>
            <person name="Arakawa K."/>
            <person name="Katayama T."/>
            <person name="Toyoda A."/>
            <person name="Kunieda T."/>
        </authorList>
    </citation>
    <scope>NUCLEOTIDE SEQUENCE [LARGE SCALE GENOMIC DNA]</scope>
    <source>
        <strain evidence="12 13">YOKOZUNA-1</strain>
    </source>
</reference>
<dbReference type="PANTHER" id="PTHR24416">
    <property type="entry name" value="TYROSINE-PROTEIN KINASE RECEPTOR"/>
    <property type="match status" value="1"/>
</dbReference>
<dbReference type="GO" id="GO:0005524">
    <property type="term" value="F:ATP binding"/>
    <property type="evidence" value="ECO:0007669"/>
    <property type="project" value="UniProtKB-UniRule"/>
</dbReference>
<dbReference type="GO" id="GO:0004714">
    <property type="term" value="F:transmembrane receptor protein tyrosine kinase activity"/>
    <property type="evidence" value="ECO:0007669"/>
    <property type="project" value="UniProtKB-EC"/>
</dbReference>
<dbReference type="Proteomes" id="UP000186922">
    <property type="component" value="Unassembled WGS sequence"/>
</dbReference>
<dbReference type="OrthoDB" id="346907at2759"/>
<dbReference type="CDD" id="cd00192">
    <property type="entry name" value="PTKc"/>
    <property type="match status" value="1"/>
</dbReference>
<evidence type="ECO:0000259" key="11">
    <source>
        <dbReference type="PROSITE" id="PS50011"/>
    </source>
</evidence>
<keyword evidence="6" id="KW-0829">Tyrosine-protein kinase</keyword>
<dbReference type="InterPro" id="IPR008266">
    <property type="entry name" value="Tyr_kinase_AS"/>
</dbReference>
<dbReference type="PANTHER" id="PTHR24416:SF611">
    <property type="entry name" value="TYROSINE-PROTEIN KINASE TRANSMEMBRANE RECEPTOR ROR"/>
    <property type="match status" value="1"/>
</dbReference>
<dbReference type="Pfam" id="PF07714">
    <property type="entry name" value="PK_Tyr_Ser-Thr"/>
    <property type="match status" value="1"/>
</dbReference>
<dbReference type="InterPro" id="IPR020635">
    <property type="entry name" value="Tyr_kinase_cat_dom"/>
</dbReference>
<proteinExistence type="predicted"/>
<keyword evidence="4" id="KW-0418">Kinase</keyword>
<comment type="catalytic activity">
    <reaction evidence="7">
        <text>L-tyrosyl-[protein] + ATP = O-phospho-L-tyrosyl-[protein] + ADP + H(+)</text>
        <dbReference type="Rhea" id="RHEA:10596"/>
        <dbReference type="Rhea" id="RHEA-COMP:10136"/>
        <dbReference type="Rhea" id="RHEA-COMP:20101"/>
        <dbReference type="ChEBI" id="CHEBI:15378"/>
        <dbReference type="ChEBI" id="CHEBI:30616"/>
        <dbReference type="ChEBI" id="CHEBI:46858"/>
        <dbReference type="ChEBI" id="CHEBI:61978"/>
        <dbReference type="ChEBI" id="CHEBI:456216"/>
        <dbReference type="EC" id="2.7.10.1"/>
    </reaction>
</comment>